<evidence type="ECO:0000313" key="9">
    <source>
        <dbReference type="EMBL" id="MBD3364454.1"/>
    </source>
</evidence>
<evidence type="ECO:0000259" key="8">
    <source>
        <dbReference type="PROSITE" id="PS51747"/>
    </source>
</evidence>
<dbReference type="Proteomes" id="UP000630660">
    <property type="component" value="Unassembled WGS sequence"/>
</dbReference>
<dbReference type="SUPFAM" id="SSF53927">
    <property type="entry name" value="Cytidine deaminase-like"/>
    <property type="match status" value="1"/>
</dbReference>
<comment type="caution">
    <text evidence="9">The sequence shown here is derived from an EMBL/GenBank/DDBJ whole genome shotgun (WGS) entry which is preliminary data.</text>
</comment>
<keyword evidence="3 7" id="KW-0479">Metal-binding</keyword>
<feature type="binding site" evidence="7">
    <location>
        <position position="83"/>
    </location>
    <ligand>
        <name>Zn(2+)</name>
        <dbReference type="ChEBI" id="CHEBI:29105"/>
        <note>catalytic</note>
    </ligand>
</feature>
<dbReference type="AlphaFoldDB" id="A0A9D5QCD9"/>
<keyword evidence="2 7" id="KW-0819">tRNA processing</keyword>
<keyword evidence="5 7" id="KW-0862">Zinc</keyword>
<feature type="domain" description="CMP/dCMP-type deaminase" evidence="8">
    <location>
        <begin position="2"/>
        <end position="121"/>
    </location>
</feature>
<evidence type="ECO:0000256" key="2">
    <source>
        <dbReference type="ARBA" id="ARBA00022694"/>
    </source>
</evidence>
<dbReference type="InterPro" id="IPR028883">
    <property type="entry name" value="tRNA_aden_deaminase"/>
</dbReference>
<dbReference type="InterPro" id="IPR002125">
    <property type="entry name" value="CMP_dCMP_dom"/>
</dbReference>
<dbReference type="InterPro" id="IPR016193">
    <property type="entry name" value="Cytidine_deaminase-like"/>
</dbReference>
<evidence type="ECO:0000256" key="7">
    <source>
        <dbReference type="HAMAP-Rule" id="MF_00972"/>
    </source>
</evidence>
<dbReference type="PANTHER" id="PTHR11079">
    <property type="entry name" value="CYTOSINE DEAMINASE FAMILY MEMBER"/>
    <property type="match status" value="1"/>
</dbReference>
<accession>A0A9D5QCD9</accession>
<evidence type="ECO:0000256" key="4">
    <source>
        <dbReference type="ARBA" id="ARBA00022801"/>
    </source>
</evidence>
<sequence length="161" mass="17934">MDIDERWMHEALKEAKAAYEEAEIPIGAVVVQEDRIIGRGHNQTEKLSDPTAHAEMIALTAAASAQKTWRLTDCILYVTVEPCFMCAGAAVLARIQRVVFGPRDPKFGGIRSLYNLGLDERLNHTFLVTEGVLADQASALIQCFFKDRRTKKTDGEVKSVR</sequence>
<feature type="binding site" evidence="7">
    <location>
        <position position="86"/>
    </location>
    <ligand>
        <name>Zn(2+)</name>
        <dbReference type="ChEBI" id="CHEBI:29105"/>
        <note>catalytic</note>
    </ligand>
</feature>
<evidence type="ECO:0000256" key="6">
    <source>
        <dbReference type="ARBA" id="ARBA00048045"/>
    </source>
</evidence>
<dbReference type="EMBL" id="WJKJ01000146">
    <property type="protein sequence ID" value="MBD3364454.1"/>
    <property type="molecule type" value="Genomic_DNA"/>
</dbReference>
<name>A0A9D5QCD9_UNCW3</name>
<comment type="function">
    <text evidence="7">Catalyzes the deamination of adenosine to inosine at the wobble position 34 of tRNA(Arg2).</text>
</comment>
<feature type="binding site" evidence="7">
    <location>
        <position position="53"/>
    </location>
    <ligand>
        <name>Zn(2+)</name>
        <dbReference type="ChEBI" id="CHEBI:29105"/>
        <note>catalytic</note>
    </ligand>
</feature>
<dbReference type="GO" id="GO:0008270">
    <property type="term" value="F:zinc ion binding"/>
    <property type="evidence" value="ECO:0007669"/>
    <property type="project" value="UniProtKB-UniRule"/>
</dbReference>
<comment type="catalytic activity">
    <reaction evidence="6 7">
        <text>adenosine(34) in tRNA + H2O + H(+) = inosine(34) in tRNA + NH4(+)</text>
        <dbReference type="Rhea" id="RHEA:43168"/>
        <dbReference type="Rhea" id="RHEA-COMP:10373"/>
        <dbReference type="Rhea" id="RHEA-COMP:10374"/>
        <dbReference type="ChEBI" id="CHEBI:15377"/>
        <dbReference type="ChEBI" id="CHEBI:15378"/>
        <dbReference type="ChEBI" id="CHEBI:28938"/>
        <dbReference type="ChEBI" id="CHEBI:74411"/>
        <dbReference type="ChEBI" id="CHEBI:82852"/>
        <dbReference type="EC" id="3.5.4.33"/>
    </reaction>
</comment>
<comment type="subunit">
    <text evidence="1 7">Homodimer.</text>
</comment>
<dbReference type="Gene3D" id="3.40.140.10">
    <property type="entry name" value="Cytidine Deaminase, domain 2"/>
    <property type="match status" value="1"/>
</dbReference>
<evidence type="ECO:0000256" key="3">
    <source>
        <dbReference type="ARBA" id="ARBA00022723"/>
    </source>
</evidence>
<dbReference type="Pfam" id="PF00383">
    <property type="entry name" value="dCMP_cyt_deam_1"/>
    <property type="match status" value="1"/>
</dbReference>
<proteinExistence type="inferred from homology"/>
<comment type="cofactor">
    <cofactor evidence="7">
        <name>Zn(2+)</name>
        <dbReference type="ChEBI" id="CHEBI:29105"/>
    </cofactor>
    <text evidence="7">Binds 1 zinc ion per subunit.</text>
</comment>
<organism evidence="9 10">
    <name type="scientific">candidate division WOR-3 bacterium</name>
    <dbReference type="NCBI Taxonomy" id="2052148"/>
    <lineage>
        <taxon>Bacteria</taxon>
        <taxon>Bacteria division WOR-3</taxon>
    </lineage>
</organism>
<dbReference type="PROSITE" id="PS51747">
    <property type="entry name" value="CYT_DCMP_DEAMINASES_2"/>
    <property type="match status" value="1"/>
</dbReference>
<comment type="similarity">
    <text evidence="7">Belongs to the cytidine and deoxycytidylate deaminase family.</text>
</comment>
<reference evidence="9" key="1">
    <citation type="submission" date="2019-11" db="EMBL/GenBank/DDBJ databases">
        <title>Microbial mats filling the niche in hypersaline microbial mats.</title>
        <authorList>
            <person name="Wong H.L."/>
            <person name="Macleod F.I."/>
            <person name="White R.A. III"/>
            <person name="Burns B.P."/>
        </authorList>
    </citation>
    <scope>NUCLEOTIDE SEQUENCE</scope>
    <source>
        <strain evidence="9">Bin_327</strain>
    </source>
</reference>
<keyword evidence="4 7" id="KW-0378">Hydrolase</keyword>
<dbReference type="HAMAP" id="MF_00972">
    <property type="entry name" value="tRNA_aden_deaminase"/>
    <property type="match status" value="1"/>
</dbReference>
<gene>
    <name evidence="7" type="primary">tadA</name>
    <name evidence="9" type="ORF">GF359_04490</name>
</gene>
<dbReference type="GO" id="GO:0052717">
    <property type="term" value="F:tRNA-specific adenosine-34 deaminase activity"/>
    <property type="evidence" value="ECO:0007669"/>
    <property type="project" value="UniProtKB-UniRule"/>
</dbReference>
<dbReference type="EC" id="3.5.4.33" evidence="7"/>
<evidence type="ECO:0000313" key="10">
    <source>
        <dbReference type="Proteomes" id="UP000630660"/>
    </source>
</evidence>
<dbReference type="CDD" id="cd01285">
    <property type="entry name" value="nucleoside_deaminase"/>
    <property type="match status" value="1"/>
</dbReference>
<evidence type="ECO:0000256" key="5">
    <source>
        <dbReference type="ARBA" id="ARBA00022833"/>
    </source>
</evidence>
<feature type="active site" description="Proton donor" evidence="7">
    <location>
        <position position="55"/>
    </location>
</feature>
<dbReference type="FunFam" id="3.40.140.10:FF:000005">
    <property type="entry name" value="tRNA-specific adenosine deaminase"/>
    <property type="match status" value="1"/>
</dbReference>
<protein>
    <recommendedName>
        <fullName evidence="7">tRNA-specific adenosine deaminase</fullName>
        <ecNumber evidence="7">3.5.4.33</ecNumber>
    </recommendedName>
</protein>
<dbReference type="NCBIfam" id="NF008113">
    <property type="entry name" value="PRK10860.1"/>
    <property type="match status" value="1"/>
</dbReference>
<dbReference type="PANTHER" id="PTHR11079:SF202">
    <property type="entry name" value="TRNA-SPECIFIC ADENOSINE DEAMINASE"/>
    <property type="match status" value="1"/>
</dbReference>
<evidence type="ECO:0000256" key="1">
    <source>
        <dbReference type="ARBA" id="ARBA00011738"/>
    </source>
</evidence>
<dbReference type="GO" id="GO:0002100">
    <property type="term" value="P:tRNA wobble adenosine to inosine editing"/>
    <property type="evidence" value="ECO:0007669"/>
    <property type="project" value="UniProtKB-UniRule"/>
</dbReference>